<dbReference type="SUPFAM" id="SSF52540">
    <property type="entry name" value="P-loop containing nucleoside triphosphate hydrolases"/>
    <property type="match status" value="1"/>
</dbReference>
<dbReference type="EMBL" id="MSYM01000011">
    <property type="protein sequence ID" value="OLP06947.1"/>
    <property type="molecule type" value="Genomic_DNA"/>
</dbReference>
<proteinExistence type="predicted"/>
<evidence type="ECO:0000313" key="2">
    <source>
        <dbReference type="EMBL" id="OLP06947.1"/>
    </source>
</evidence>
<dbReference type="Pfam" id="PF04851">
    <property type="entry name" value="ResIII"/>
    <property type="match status" value="1"/>
</dbReference>
<protein>
    <recommendedName>
        <fullName evidence="1">Helicase/UvrB N-terminal domain-containing protein</fullName>
    </recommendedName>
</protein>
<dbReference type="GO" id="GO:0016787">
    <property type="term" value="F:hydrolase activity"/>
    <property type="evidence" value="ECO:0007669"/>
    <property type="project" value="InterPro"/>
</dbReference>
<dbReference type="InterPro" id="IPR006935">
    <property type="entry name" value="Helicase/UvrB_N"/>
</dbReference>
<reference evidence="2 3" key="1">
    <citation type="submission" date="2017-01" db="EMBL/GenBank/DDBJ databases">
        <title>Genome sequence of Rhodoferax antarcticus ANT.BR, a psychrophilic purple nonsulfur bacterium from an Antarctic microbial mat.</title>
        <authorList>
            <person name="Baker J."/>
            <person name="Riester C."/>
            <person name="Skinner B."/>
            <person name="Newell A."/>
            <person name="Swingley W."/>
            <person name="Madigan M."/>
            <person name="Jung D."/>
            <person name="Asao M."/>
            <person name="Chen M."/>
            <person name="Loughlin P."/>
            <person name="Pan H."/>
            <person name="Lin S."/>
            <person name="Li N."/>
            <person name="Shaw J."/>
            <person name="Prado M."/>
            <person name="Sherman C."/>
            <person name="Li X."/>
            <person name="Tang J."/>
            <person name="Blankenship R."/>
            <person name="Zhao T."/>
            <person name="Touchman J."/>
            <person name="Sattley M."/>
        </authorList>
    </citation>
    <scope>NUCLEOTIDE SEQUENCE [LARGE SCALE GENOMIC DNA]</scope>
    <source>
        <strain evidence="2 3">ANT.BR</strain>
    </source>
</reference>
<evidence type="ECO:0000313" key="3">
    <source>
        <dbReference type="Proteomes" id="UP000185911"/>
    </source>
</evidence>
<name>A0A1Q8YG20_9BURK</name>
<dbReference type="InterPro" id="IPR027417">
    <property type="entry name" value="P-loop_NTPase"/>
</dbReference>
<sequence>MAKPAKAIKSTKSPSVRGQRFDRSLLLVRWLAHEFGGRYNDLLERVKDSPDTGAPGASARLAAVLSRNGLRAPPDVLAQHENAFMADWSGIARAREAATGQRFALTHFQWLAALFVEHYLYRLAAPLGRADMVTELNALRELELPFLPEVVGPELNRLALWMATGSGKTLMLHLNTLQFLRHAKGVLGRAPQRVLLLTPNETLSAQHRTELGLSGLDEIALERSLEVTELTKLYLPEDKDGQRVRVKAGVSVSTDQYPGPNLLMVDEGHKGGKSNSGDESAFRERRQALVGTHSLHPVEGGAGFEFEYSATFAQIADGDAGFFNDYARCTVFDYGYRRFHEDGFGKSPKSLVTRDAHAQDVVLAAALIAFWRQVRYHGADAARAQTYRLSPPLAVFVGQSVTGKSQDVVQVVVFLARFAHDVPFAQGLLAQVLDAANPIQQALFAAQLDLRAERDLGVAALHVQMCTDLFGGRGQLAVRALSKDELGLRLPGAPKDHWFGTAYVGDAPKLAAVLKAAGLVVEEADAVTGSLFARLDQSPELKFLIGSRKFIEGWSSFRVSTLGLMQIGRNAGTQVIQLFGRGVRLAGVGGQLKRANHVPAMGPHPAGIALAETLYVFGVKAEYIQTWLESLGREGLPAQSAVLPVTMNADLTTLGLHVPRHDDARIAAFGRRIVNFVASEHGGVQLDLSSHLMLQDGVGAAQALESAVQSYCASDLLDGALTAESLFQHAMKCKRQQNLQQVWVTPQSAHIWLRAIRVSVPGVLLPVSVALQLRLRHEVLAQWEAALGRCLRRARLAFLTEQPQSELITAAHANFPMQTMPDGTTRMGYRIEAMLVEPVMKAALDALQKGLKGAQIRPRGWERMVGLLREEVGEIDLRDTLAQVLTALAEGTDTDDLSLPLPRLHIPEHLYAPLLLASPAVVVQAGAQLSLLDDQPISLRISPPALENSEARLVWDLRRVWERMHQEAQWAGIEVALLRNLSGVGVGLFAAEGFYPDFLLWLKCGDAQALAFVEPKGLRHQWPADKFYLLEKVVPNWKFSVPVCGFVLSGNSEQELQTHQAGFTWASAPSVLLHQDVDGLYIDQLLSHLLSLITPRAIGAGASLCPGSP</sequence>
<feature type="domain" description="Helicase/UvrB N-terminal" evidence="1">
    <location>
        <begin position="154"/>
        <end position="216"/>
    </location>
</feature>
<dbReference type="STRING" id="81479.RA876_02900"/>
<evidence type="ECO:0000259" key="1">
    <source>
        <dbReference type="Pfam" id="PF04851"/>
    </source>
</evidence>
<keyword evidence="3" id="KW-1185">Reference proteome</keyword>
<gene>
    <name evidence="2" type="ORF">BLL52_1693</name>
</gene>
<dbReference type="Proteomes" id="UP000185911">
    <property type="component" value="Unassembled WGS sequence"/>
</dbReference>
<dbReference type="GO" id="GO:0005524">
    <property type="term" value="F:ATP binding"/>
    <property type="evidence" value="ECO:0007669"/>
    <property type="project" value="InterPro"/>
</dbReference>
<organism evidence="2 3">
    <name type="scientific">Rhodoferax antarcticus ANT.BR</name>
    <dbReference type="NCBI Taxonomy" id="1111071"/>
    <lineage>
        <taxon>Bacteria</taxon>
        <taxon>Pseudomonadati</taxon>
        <taxon>Pseudomonadota</taxon>
        <taxon>Betaproteobacteria</taxon>
        <taxon>Burkholderiales</taxon>
        <taxon>Comamonadaceae</taxon>
        <taxon>Rhodoferax</taxon>
    </lineage>
</organism>
<comment type="caution">
    <text evidence="2">The sequence shown here is derived from an EMBL/GenBank/DDBJ whole genome shotgun (WGS) entry which is preliminary data.</text>
</comment>
<accession>A0A1Q8YG20</accession>
<dbReference type="RefSeq" id="WP_075586094.1">
    <property type="nucleotide sequence ID" value="NZ_MSYM01000011.1"/>
</dbReference>
<dbReference type="AlphaFoldDB" id="A0A1Q8YG20"/>
<dbReference type="GO" id="GO:0003677">
    <property type="term" value="F:DNA binding"/>
    <property type="evidence" value="ECO:0007669"/>
    <property type="project" value="InterPro"/>
</dbReference>